<keyword evidence="1" id="KW-1133">Transmembrane helix</keyword>
<evidence type="ECO:0000313" key="2">
    <source>
        <dbReference type="EMBL" id="MCS5734089.1"/>
    </source>
</evidence>
<organism evidence="2 3">
    <name type="scientific">Herbiconiux daphne</name>
    <dbReference type="NCBI Taxonomy" id="2970914"/>
    <lineage>
        <taxon>Bacteria</taxon>
        <taxon>Bacillati</taxon>
        <taxon>Actinomycetota</taxon>
        <taxon>Actinomycetes</taxon>
        <taxon>Micrococcales</taxon>
        <taxon>Microbacteriaceae</taxon>
        <taxon>Herbiconiux</taxon>
    </lineage>
</organism>
<proteinExistence type="predicted"/>
<accession>A0ABT2H2F6</accession>
<dbReference type="Proteomes" id="UP001165586">
    <property type="component" value="Unassembled WGS sequence"/>
</dbReference>
<reference evidence="2" key="1">
    <citation type="submission" date="2022-08" db="EMBL/GenBank/DDBJ databases">
        <authorList>
            <person name="Deng Y."/>
            <person name="Han X.-F."/>
            <person name="Zhang Y.-Q."/>
        </authorList>
    </citation>
    <scope>NUCLEOTIDE SEQUENCE</scope>
    <source>
        <strain evidence="2">CPCC 203386</strain>
    </source>
</reference>
<keyword evidence="1" id="KW-0812">Transmembrane</keyword>
<gene>
    <name evidence="2" type="ORF">N1032_10105</name>
</gene>
<comment type="caution">
    <text evidence="2">The sequence shown here is derived from an EMBL/GenBank/DDBJ whole genome shotgun (WGS) entry which is preliminary data.</text>
</comment>
<feature type="transmembrane region" description="Helical" evidence="1">
    <location>
        <begin position="51"/>
        <end position="72"/>
    </location>
</feature>
<feature type="transmembrane region" description="Helical" evidence="1">
    <location>
        <begin position="20"/>
        <end position="39"/>
    </location>
</feature>
<keyword evidence="3" id="KW-1185">Reference proteome</keyword>
<protein>
    <submittedName>
        <fullName evidence="2">Uncharacterized protein</fullName>
    </submittedName>
</protein>
<name>A0ABT2H2F6_9MICO</name>
<evidence type="ECO:0000256" key="1">
    <source>
        <dbReference type="SAM" id="Phobius"/>
    </source>
</evidence>
<sequence>MMPTPTPEHNRLTRQFLGSLLVAIAGCLGALASLVFLYPAHTIAVGVTLDVTLVVSLVVIVAAAVVCVRLASRISALNRGSRGRR</sequence>
<evidence type="ECO:0000313" key="3">
    <source>
        <dbReference type="Proteomes" id="UP001165586"/>
    </source>
</evidence>
<keyword evidence="1" id="KW-0472">Membrane</keyword>
<dbReference type="EMBL" id="JANLCJ010000003">
    <property type="protein sequence ID" value="MCS5734089.1"/>
    <property type="molecule type" value="Genomic_DNA"/>
</dbReference>
<dbReference type="RefSeq" id="WP_259538938.1">
    <property type="nucleotide sequence ID" value="NZ_JANLCJ010000003.1"/>
</dbReference>